<gene>
    <name evidence="2" type="ORF">WA026_003207</name>
</gene>
<feature type="compositionally biased region" description="Polar residues" evidence="1">
    <location>
        <begin position="128"/>
        <end position="147"/>
    </location>
</feature>
<protein>
    <submittedName>
        <fullName evidence="2">Uncharacterized protein</fullName>
    </submittedName>
</protein>
<comment type="caution">
    <text evidence="2">The sequence shown here is derived from an EMBL/GenBank/DDBJ whole genome shotgun (WGS) entry which is preliminary data.</text>
</comment>
<sequence>HHISSCGTSGDKLIEMPDFSEHREHTFRVPSATSGRVRNRKGRKLENRAKKRKIRCDVGPGIESARPGWLPGKQTPASPCLPMPTPGTPIRRAAKIVAASDCGHATCLPNFGDLARSIAKSLHERSTTRFINPQTSQSVECAGQSSEPFDGNGRTKK</sequence>
<proteinExistence type="predicted"/>
<feature type="non-terminal residue" evidence="2">
    <location>
        <position position="1"/>
    </location>
</feature>
<evidence type="ECO:0000313" key="2">
    <source>
        <dbReference type="EMBL" id="KAK9869453.1"/>
    </source>
</evidence>
<evidence type="ECO:0000256" key="1">
    <source>
        <dbReference type="SAM" id="MobiDB-lite"/>
    </source>
</evidence>
<accession>A0AAW1TJ50</accession>
<organism evidence="2 3">
    <name type="scientific">Henosepilachna vigintioctopunctata</name>
    <dbReference type="NCBI Taxonomy" id="420089"/>
    <lineage>
        <taxon>Eukaryota</taxon>
        <taxon>Metazoa</taxon>
        <taxon>Ecdysozoa</taxon>
        <taxon>Arthropoda</taxon>
        <taxon>Hexapoda</taxon>
        <taxon>Insecta</taxon>
        <taxon>Pterygota</taxon>
        <taxon>Neoptera</taxon>
        <taxon>Endopterygota</taxon>
        <taxon>Coleoptera</taxon>
        <taxon>Polyphaga</taxon>
        <taxon>Cucujiformia</taxon>
        <taxon>Coccinelloidea</taxon>
        <taxon>Coccinellidae</taxon>
        <taxon>Epilachninae</taxon>
        <taxon>Epilachnini</taxon>
        <taxon>Henosepilachna</taxon>
    </lineage>
</organism>
<evidence type="ECO:0000313" key="3">
    <source>
        <dbReference type="Proteomes" id="UP001431783"/>
    </source>
</evidence>
<name>A0AAW1TJ50_9CUCU</name>
<dbReference type="Proteomes" id="UP001431783">
    <property type="component" value="Unassembled WGS sequence"/>
</dbReference>
<dbReference type="AlphaFoldDB" id="A0AAW1TJ50"/>
<feature type="region of interest" description="Disordered" evidence="1">
    <location>
        <begin position="127"/>
        <end position="157"/>
    </location>
</feature>
<dbReference type="EMBL" id="JARQZJ010000001">
    <property type="protein sequence ID" value="KAK9869453.1"/>
    <property type="molecule type" value="Genomic_DNA"/>
</dbReference>
<feature type="region of interest" description="Disordered" evidence="1">
    <location>
        <begin position="57"/>
        <end position="86"/>
    </location>
</feature>
<keyword evidence="3" id="KW-1185">Reference proteome</keyword>
<reference evidence="2 3" key="1">
    <citation type="submission" date="2023-03" db="EMBL/GenBank/DDBJ databases">
        <title>Genome insight into feeding habits of ladybird beetles.</title>
        <authorList>
            <person name="Li H.-S."/>
            <person name="Huang Y.-H."/>
            <person name="Pang H."/>
        </authorList>
    </citation>
    <scope>NUCLEOTIDE SEQUENCE [LARGE SCALE GENOMIC DNA]</scope>
    <source>
        <strain evidence="2">SYSU_2023b</strain>
        <tissue evidence="2">Whole body</tissue>
    </source>
</reference>